<dbReference type="Proteomes" id="UP001301152">
    <property type="component" value="Unassembled WGS sequence"/>
</dbReference>
<evidence type="ECO:0000313" key="2">
    <source>
        <dbReference type="Proteomes" id="UP001301152"/>
    </source>
</evidence>
<dbReference type="Pfam" id="PF23148">
    <property type="entry name" value="Gp77"/>
    <property type="match status" value="1"/>
</dbReference>
<keyword evidence="2" id="KW-1185">Reference proteome</keyword>
<accession>A0ABT3QDG1</accession>
<gene>
    <name evidence="1" type="ORF">OQ497_05030</name>
</gene>
<evidence type="ECO:0000313" key="1">
    <source>
        <dbReference type="EMBL" id="MCX2563326.1"/>
    </source>
</evidence>
<reference evidence="1 2" key="1">
    <citation type="submission" date="2022-11" db="EMBL/GenBank/DDBJ databases">
        <title>Genome sequencing of Acetobacter type strain.</title>
        <authorList>
            <person name="Heo J."/>
            <person name="Lee D."/>
            <person name="Han B.-H."/>
            <person name="Hong S.-B."/>
            <person name="Kwon S.-W."/>
        </authorList>
    </citation>
    <scope>NUCLEOTIDE SEQUENCE [LARGE SCALE GENOMIC DNA]</scope>
    <source>
        <strain evidence="1 2">KACC 21253</strain>
    </source>
</reference>
<dbReference type="EMBL" id="JAPIUZ010000002">
    <property type="protein sequence ID" value="MCX2563326.1"/>
    <property type="molecule type" value="Genomic_DNA"/>
</dbReference>
<proteinExistence type="predicted"/>
<dbReference type="RefSeq" id="WP_173559069.1">
    <property type="nucleotide sequence ID" value="NZ_JAPIUZ010000002.1"/>
</dbReference>
<organism evidence="1 2">
    <name type="scientific">Acetobacter thailandicus</name>
    <dbReference type="NCBI Taxonomy" id="1502842"/>
    <lineage>
        <taxon>Bacteria</taxon>
        <taxon>Pseudomonadati</taxon>
        <taxon>Pseudomonadota</taxon>
        <taxon>Alphaproteobacteria</taxon>
        <taxon>Acetobacterales</taxon>
        <taxon>Acetobacteraceae</taxon>
        <taxon>Acetobacter</taxon>
    </lineage>
</organism>
<dbReference type="InterPro" id="IPR056928">
    <property type="entry name" value="Gp77-like"/>
</dbReference>
<protein>
    <recommendedName>
        <fullName evidence="3">Hedgehog/Intein (Hint) domain-containing protein</fullName>
    </recommendedName>
</protein>
<comment type="caution">
    <text evidence="1">The sequence shown here is derived from an EMBL/GenBank/DDBJ whole genome shotgun (WGS) entry which is preliminary data.</text>
</comment>
<evidence type="ECO:0008006" key="3">
    <source>
        <dbReference type="Google" id="ProtNLM"/>
    </source>
</evidence>
<name>A0ABT3QDG1_9PROT</name>
<sequence>MTNPITSGRWSPSSARTIEAVAPVNLRTRGLLAEITPLSLAPKNSGDVLDFSVDFSALFDSNTDALSKVCSVSIANKTNDPSELTILWTSIVNGLACVFLGGGITDTIRSLTVTAATRNGLTLSTTVELAITGSDNCTPCLCDYPTLPDGTGIPPNTVILPGDAVLTMGPSVSTLISSDRIYTPDLSHYILSPDGRPLLTETRDAHTDVLLLA</sequence>